<dbReference type="SMART" id="SM00360">
    <property type="entry name" value="RRM"/>
    <property type="match status" value="2"/>
</dbReference>
<keyword evidence="1" id="KW-0677">Repeat</keyword>
<sequence length="531" mass="60987">MANPKPEPVAAKEENDADAQHEQPDNQQTGQQNFGGPKRGGHNNRFGNRRPGPYPQRGGGHGGDNFGRRRGGGAGPHGGPGPHGGHGGHGGPNHNDQGPMGPRGPIDKINDKLSNMGGPTFDLPPLEQSEKKFSGRTRLYVGNIGNEVDESELKELFSPYGETSEYFINKEKNFAFVRVDYRINAEKAKRELDGILFKGKNLKIRFAPNGSTIKVKNLTNFVSNELLYYAFSVFGEVERSYVVVDERGKPTGEGVVEFARKGCALHAVRKCSEGCFFLTSSLRPCIVESYEPSDDTDGYPEKYLPKKNPEYSKHREVGPRFAGVSSFEHEYGMRWKQLHELYAQKEQAMKKEYEMEKEKLEAQMEFARYEHETEMLRDQLRAREMDRDRQKHEWEMKERMAEEQRQRNEEQMRRQQEEMQNRIIHQEEELRRRQQENNLFMQAHQLDNMLEQQEQAYDQPAGMYNNMNQDGDAPVVEPKAFMNSYKRNNHRFEGRGDMGPTGPRNGGGGGRGHWVSNDNRRDDFPPKRRRY</sequence>
<evidence type="ECO:0000256" key="1">
    <source>
        <dbReference type="ARBA" id="ARBA00022737"/>
    </source>
</evidence>
<dbReference type="Pfam" id="PF00076">
    <property type="entry name" value="RRM_1"/>
    <property type="match status" value="2"/>
</dbReference>
<feature type="domain" description="RRM" evidence="6">
    <location>
        <begin position="211"/>
        <end position="292"/>
    </location>
</feature>
<dbReference type="PANTHER" id="PTHR23189">
    <property type="entry name" value="RNA RECOGNITION MOTIF-CONTAINING"/>
    <property type="match status" value="1"/>
</dbReference>
<dbReference type="InterPro" id="IPR012975">
    <property type="entry name" value="NOPS"/>
</dbReference>
<feature type="compositionally biased region" description="Basic and acidic residues" evidence="5">
    <location>
        <begin position="518"/>
        <end position="531"/>
    </location>
</feature>
<keyword evidence="4" id="KW-0175">Coiled coil</keyword>
<reference evidence="7" key="1">
    <citation type="journal article" date="2023" name="G3 (Bethesda)">
        <title>Whole genome assemblies of Zophobas morio and Tenebrio molitor.</title>
        <authorList>
            <person name="Kaur S."/>
            <person name="Stinson S.A."/>
            <person name="diCenzo G.C."/>
        </authorList>
    </citation>
    <scope>NUCLEOTIDE SEQUENCE</scope>
    <source>
        <strain evidence="7">QUZm001</strain>
    </source>
</reference>
<organism evidence="7 8">
    <name type="scientific">Zophobas morio</name>
    <dbReference type="NCBI Taxonomy" id="2755281"/>
    <lineage>
        <taxon>Eukaryota</taxon>
        <taxon>Metazoa</taxon>
        <taxon>Ecdysozoa</taxon>
        <taxon>Arthropoda</taxon>
        <taxon>Hexapoda</taxon>
        <taxon>Insecta</taxon>
        <taxon>Pterygota</taxon>
        <taxon>Neoptera</taxon>
        <taxon>Endopterygota</taxon>
        <taxon>Coleoptera</taxon>
        <taxon>Polyphaga</taxon>
        <taxon>Cucujiformia</taxon>
        <taxon>Tenebrionidae</taxon>
        <taxon>Zophobas</taxon>
    </lineage>
</organism>
<feature type="compositionally biased region" description="Gly residues" evidence="5">
    <location>
        <begin position="72"/>
        <end position="91"/>
    </location>
</feature>
<keyword evidence="8" id="KW-1185">Reference proteome</keyword>
<evidence type="ECO:0000256" key="3">
    <source>
        <dbReference type="PROSITE-ProRule" id="PRU00176"/>
    </source>
</evidence>
<dbReference type="Proteomes" id="UP001168821">
    <property type="component" value="Unassembled WGS sequence"/>
</dbReference>
<dbReference type="Pfam" id="PF08075">
    <property type="entry name" value="NOPS"/>
    <property type="match status" value="1"/>
</dbReference>
<feature type="region of interest" description="Disordered" evidence="5">
    <location>
        <begin position="489"/>
        <end position="531"/>
    </location>
</feature>
<feature type="compositionally biased region" description="Polar residues" evidence="5">
    <location>
        <begin position="25"/>
        <end position="34"/>
    </location>
</feature>
<dbReference type="InterPro" id="IPR012677">
    <property type="entry name" value="Nucleotide-bd_a/b_plait_sf"/>
</dbReference>
<dbReference type="FunFam" id="3.30.70.330:FF:000513">
    <property type="entry name" value="Splicing factor, proline-and glutamine-rich"/>
    <property type="match status" value="1"/>
</dbReference>
<dbReference type="AlphaFoldDB" id="A0AA38HMB7"/>
<dbReference type="Gene3D" id="3.30.70.330">
    <property type="match status" value="2"/>
</dbReference>
<gene>
    <name evidence="7" type="ORF">Zmor_003159</name>
</gene>
<evidence type="ECO:0000313" key="8">
    <source>
        <dbReference type="Proteomes" id="UP001168821"/>
    </source>
</evidence>
<dbReference type="EMBL" id="JALNTZ010000010">
    <property type="protein sequence ID" value="KAJ3639823.1"/>
    <property type="molecule type" value="Genomic_DNA"/>
</dbReference>
<dbReference type="PROSITE" id="PS50102">
    <property type="entry name" value="RRM"/>
    <property type="match status" value="2"/>
</dbReference>
<evidence type="ECO:0000313" key="7">
    <source>
        <dbReference type="EMBL" id="KAJ3639823.1"/>
    </source>
</evidence>
<name>A0AA38HMB7_9CUCU</name>
<comment type="caution">
    <text evidence="7">The sequence shown here is derived from an EMBL/GenBank/DDBJ whole genome shotgun (WGS) entry which is preliminary data.</text>
</comment>
<dbReference type="FunFam" id="3.30.70.330:FF:000043">
    <property type="entry name" value="paraspeckle component 1 isoform X1"/>
    <property type="match status" value="1"/>
</dbReference>
<dbReference type="GO" id="GO:0005634">
    <property type="term" value="C:nucleus"/>
    <property type="evidence" value="ECO:0007669"/>
    <property type="project" value="UniProtKB-ARBA"/>
</dbReference>
<evidence type="ECO:0000256" key="4">
    <source>
        <dbReference type="SAM" id="Coils"/>
    </source>
</evidence>
<dbReference type="CDD" id="cd12945">
    <property type="entry name" value="NOPS_NONA_like"/>
    <property type="match status" value="1"/>
</dbReference>
<accession>A0AA38HMB7</accession>
<dbReference type="SUPFAM" id="SSF54928">
    <property type="entry name" value="RNA-binding domain, RBD"/>
    <property type="match status" value="1"/>
</dbReference>
<dbReference type="InterPro" id="IPR035979">
    <property type="entry name" value="RBD_domain_sf"/>
</dbReference>
<dbReference type="GO" id="GO:0003723">
    <property type="term" value="F:RNA binding"/>
    <property type="evidence" value="ECO:0007669"/>
    <property type="project" value="UniProtKB-UniRule"/>
</dbReference>
<evidence type="ECO:0000256" key="2">
    <source>
        <dbReference type="ARBA" id="ARBA00022884"/>
    </source>
</evidence>
<evidence type="ECO:0000256" key="5">
    <source>
        <dbReference type="SAM" id="MobiDB-lite"/>
    </source>
</evidence>
<proteinExistence type="predicted"/>
<evidence type="ECO:0000259" key="6">
    <source>
        <dbReference type="PROSITE" id="PS50102"/>
    </source>
</evidence>
<feature type="domain" description="RRM" evidence="6">
    <location>
        <begin position="137"/>
        <end position="209"/>
    </location>
</feature>
<feature type="region of interest" description="Disordered" evidence="5">
    <location>
        <begin position="1"/>
        <end position="127"/>
    </location>
</feature>
<keyword evidence="2 3" id="KW-0694">RNA-binding</keyword>
<feature type="coiled-coil region" evidence="4">
    <location>
        <begin position="343"/>
        <end position="436"/>
    </location>
</feature>
<dbReference type="InterPro" id="IPR000504">
    <property type="entry name" value="RRM_dom"/>
</dbReference>
<feature type="compositionally biased region" description="Basic and acidic residues" evidence="5">
    <location>
        <begin position="10"/>
        <end position="24"/>
    </location>
</feature>
<dbReference type="Gene3D" id="6.10.250.1170">
    <property type="match status" value="1"/>
</dbReference>
<protein>
    <recommendedName>
        <fullName evidence="6">RRM domain-containing protein</fullName>
    </recommendedName>
</protein>